<dbReference type="EMBL" id="JARQZJ010000131">
    <property type="protein sequence ID" value="KAK9891893.1"/>
    <property type="molecule type" value="Genomic_DNA"/>
</dbReference>
<accession>A0AAW1V9P5</accession>
<evidence type="ECO:0000313" key="2">
    <source>
        <dbReference type="Proteomes" id="UP001431783"/>
    </source>
</evidence>
<reference evidence="1 2" key="1">
    <citation type="submission" date="2023-03" db="EMBL/GenBank/DDBJ databases">
        <title>Genome insight into feeding habits of ladybird beetles.</title>
        <authorList>
            <person name="Li H.-S."/>
            <person name="Huang Y.-H."/>
            <person name="Pang H."/>
        </authorList>
    </citation>
    <scope>NUCLEOTIDE SEQUENCE [LARGE SCALE GENOMIC DNA]</scope>
    <source>
        <strain evidence="1">SYSU_2023b</strain>
        <tissue evidence="1">Whole body</tissue>
    </source>
</reference>
<dbReference type="Proteomes" id="UP001431783">
    <property type="component" value="Unassembled WGS sequence"/>
</dbReference>
<sequence>MFAADAFLLHNLNYNRNSYHDRQFLEDAESVHLKKLCSDETTSLEEVQTKEPQNGIKLEETIEKDVEVFDLFDPWPLEKRENQMKHTMHAREPSAPKNRSFHLYDFSEYFESFVDESIEIAILNCNQMNVSKYFLVSQHDI</sequence>
<keyword evidence="2" id="KW-1185">Reference proteome</keyword>
<evidence type="ECO:0000313" key="1">
    <source>
        <dbReference type="EMBL" id="KAK9891893.1"/>
    </source>
</evidence>
<gene>
    <name evidence="1" type="ORF">WA026_017379</name>
</gene>
<name>A0AAW1V9P5_9CUCU</name>
<protein>
    <submittedName>
        <fullName evidence="1">Uncharacterized protein</fullName>
    </submittedName>
</protein>
<dbReference type="AlphaFoldDB" id="A0AAW1V9P5"/>
<organism evidence="1 2">
    <name type="scientific">Henosepilachna vigintioctopunctata</name>
    <dbReference type="NCBI Taxonomy" id="420089"/>
    <lineage>
        <taxon>Eukaryota</taxon>
        <taxon>Metazoa</taxon>
        <taxon>Ecdysozoa</taxon>
        <taxon>Arthropoda</taxon>
        <taxon>Hexapoda</taxon>
        <taxon>Insecta</taxon>
        <taxon>Pterygota</taxon>
        <taxon>Neoptera</taxon>
        <taxon>Endopterygota</taxon>
        <taxon>Coleoptera</taxon>
        <taxon>Polyphaga</taxon>
        <taxon>Cucujiformia</taxon>
        <taxon>Coccinelloidea</taxon>
        <taxon>Coccinellidae</taxon>
        <taxon>Epilachninae</taxon>
        <taxon>Epilachnini</taxon>
        <taxon>Henosepilachna</taxon>
    </lineage>
</organism>
<comment type="caution">
    <text evidence="1">The sequence shown here is derived from an EMBL/GenBank/DDBJ whole genome shotgun (WGS) entry which is preliminary data.</text>
</comment>
<proteinExistence type="predicted"/>